<evidence type="ECO:0000313" key="1">
    <source>
        <dbReference type="EMBL" id="KAH8004562.1"/>
    </source>
</evidence>
<gene>
    <name evidence="1" type="ORF">K3G42_014113</name>
</gene>
<evidence type="ECO:0000313" key="2">
    <source>
        <dbReference type="Proteomes" id="UP000827872"/>
    </source>
</evidence>
<protein>
    <submittedName>
        <fullName evidence="1">Uncharacterized protein</fullName>
    </submittedName>
</protein>
<dbReference type="Proteomes" id="UP000827872">
    <property type="component" value="Linkage Group LG04"/>
</dbReference>
<organism evidence="1 2">
    <name type="scientific">Sphaerodactylus townsendi</name>
    <dbReference type="NCBI Taxonomy" id="933632"/>
    <lineage>
        <taxon>Eukaryota</taxon>
        <taxon>Metazoa</taxon>
        <taxon>Chordata</taxon>
        <taxon>Craniata</taxon>
        <taxon>Vertebrata</taxon>
        <taxon>Euteleostomi</taxon>
        <taxon>Lepidosauria</taxon>
        <taxon>Squamata</taxon>
        <taxon>Bifurcata</taxon>
        <taxon>Gekkota</taxon>
        <taxon>Sphaerodactylidae</taxon>
        <taxon>Sphaerodactylus</taxon>
    </lineage>
</organism>
<comment type="caution">
    <text evidence="1">The sequence shown here is derived from an EMBL/GenBank/DDBJ whole genome shotgun (WGS) entry which is preliminary data.</text>
</comment>
<accession>A0ACB8FGW0</accession>
<keyword evidence="2" id="KW-1185">Reference proteome</keyword>
<sequence length="148" mass="15299">MPGAERSCVGPAAAEVTPEPPRRAPGARSAARPSGAPSRGGSRCSSEPLRLLPLQQLLPPPPPPLSRDRPLAPPAPREALALRSPGSPRTQPGAAPARERSLAAPRRCDSGPAARLGPRRARRPLAAAPPERGASPGGRQEVSKLKLN</sequence>
<name>A0ACB8FGW0_9SAUR</name>
<dbReference type="EMBL" id="CM037617">
    <property type="protein sequence ID" value="KAH8004562.1"/>
    <property type="molecule type" value="Genomic_DNA"/>
</dbReference>
<reference evidence="1" key="1">
    <citation type="submission" date="2021-08" db="EMBL/GenBank/DDBJ databases">
        <title>The first chromosome-level gecko genome reveals the dynamic sex chromosomes of Neotropical dwarf geckos (Sphaerodactylidae: Sphaerodactylus).</title>
        <authorList>
            <person name="Pinto B.J."/>
            <person name="Keating S.E."/>
            <person name="Gamble T."/>
        </authorList>
    </citation>
    <scope>NUCLEOTIDE SEQUENCE</scope>
    <source>
        <strain evidence="1">TG3544</strain>
    </source>
</reference>
<proteinExistence type="predicted"/>